<keyword evidence="2" id="KW-1185">Reference proteome</keyword>
<evidence type="ECO:0000313" key="1">
    <source>
        <dbReference type="EMBL" id="CAI2360045.1"/>
    </source>
</evidence>
<accession>A0AAD1X783</accession>
<dbReference type="AlphaFoldDB" id="A0AAD1X783"/>
<organism evidence="1 2">
    <name type="scientific">Euplotes crassus</name>
    <dbReference type="NCBI Taxonomy" id="5936"/>
    <lineage>
        <taxon>Eukaryota</taxon>
        <taxon>Sar</taxon>
        <taxon>Alveolata</taxon>
        <taxon>Ciliophora</taxon>
        <taxon>Intramacronucleata</taxon>
        <taxon>Spirotrichea</taxon>
        <taxon>Hypotrichia</taxon>
        <taxon>Euplotida</taxon>
        <taxon>Euplotidae</taxon>
        <taxon>Moneuplotes</taxon>
    </lineage>
</organism>
<dbReference type="Proteomes" id="UP001295684">
    <property type="component" value="Unassembled WGS sequence"/>
</dbReference>
<name>A0AAD1X783_EUPCR</name>
<proteinExistence type="predicted"/>
<gene>
    <name evidence="1" type="ORF">ECRASSUSDP1_LOCUS1341</name>
</gene>
<evidence type="ECO:0000313" key="2">
    <source>
        <dbReference type="Proteomes" id="UP001295684"/>
    </source>
</evidence>
<dbReference type="EMBL" id="CAMPGE010001266">
    <property type="protein sequence ID" value="CAI2360045.1"/>
    <property type="molecule type" value="Genomic_DNA"/>
</dbReference>
<comment type="caution">
    <text evidence="1">The sequence shown here is derived from an EMBL/GenBank/DDBJ whole genome shotgun (WGS) entry which is preliminary data.</text>
</comment>
<protein>
    <submittedName>
        <fullName evidence="1">Uncharacterized protein</fullName>
    </submittedName>
</protein>
<sequence>MKKLFRPIVKVAQNYYERTTLTQVPRSKTAKIRKYANVDISKNFEKKQKRYEEYKTEMLGELYNLNDSQIPDFAKSNSSELSPSISHPKDLIEIGEPDDLEGKYLISGAKKLCVLGVIKYYQINHNLFEDSRLHPEDQKDLERLHYLVEHNLPVDKRLLFEQVPELFRFEINRLQFEDRMLYDFSSKGYVRADGTDMEIDRDYNAKLALDNDDSFFNKIMIMEHYILEQLVDIHKLYSEKISDYCLRNGYNNYSDYFDQLQVIDPEKMMPWERAFLSELDELKGIKEDIETLKKKRELEEESNHELEDWVRTPEIRAKAMKEVAYYKKFKSINILDTVIIPLPEATGPSFEERLRLATGGKIDDFIDNERAEFKKLADKRLPPREIDMLNKDESLIQKLNIVAQALVVEKPPELYVSDEELTRSLDKGMYAELPQDHRMLTNEIYKVLYLNNEDPELYNVKFWATHFKIDPSAIRNIFNYLAYPVFDPFSHKLERILYFIDADFVKNSHKLQDVTRKDYMNYLEEDYYRRLEIEAKEMDEELGTQRDLRKMFIEHPLLHPGISRETQLIESKTKPISTKKIENFTKFDDHIMEDLDKEIEKYKQLHNEENAQKKNQRGFT</sequence>
<reference evidence="1" key="1">
    <citation type="submission" date="2023-07" db="EMBL/GenBank/DDBJ databases">
        <authorList>
            <consortium name="AG Swart"/>
            <person name="Singh M."/>
            <person name="Singh A."/>
            <person name="Seah K."/>
            <person name="Emmerich C."/>
        </authorList>
    </citation>
    <scope>NUCLEOTIDE SEQUENCE</scope>
    <source>
        <strain evidence="1">DP1</strain>
    </source>
</reference>